<dbReference type="InterPro" id="IPR035965">
    <property type="entry name" value="PAS-like_dom_sf"/>
</dbReference>
<proteinExistence type="predicted"/>
<feature type="modified residue" description="4-aspartylphosphate" evidence="11">
    <location>
        <position position="765"/>
    </location>
</feature>
<dbReference type="STRING" id="1231392.OCGS_1021"/>
<dbReference type="SMART" id="SM00387">
    <property type="entry name" value="HATPase_c"/>
    <property type="match status" value="1"/>
</dbReference>
<keyword evidence="16" id="KW-1185">Reference proteome</keyword>
<dbReference type="Pfam" id="PF02518">
    <property type="entry name" value="HATPase_c"/>
    <property type="match status" value="1"/>
</dbReference>
<comment type="subunit">
    <text evidence="9">At low DSF concentrations, interacts with RpfF.</text>
</comment>
<dbReference type="PROSITE" id="PS50109">
    <property type="entry name" value="HIS_KIN"/>
    <property type="match status" value="1"/>
</dbReference>
<evidence type="ECO:0000256" key="7">
    <source>
        <dbReference type="ARBA" id="ARBA00022840"/>
    </source>
</evidence>
<dbReference type="CDD" id="cd16922">
    <property type="entry name" value="HATPase_EvgS-ArcB-TorS-like"/>
    <property type="match status" value="1"/>
</dbReference>
<dbReference type="FunFam" id="3.30.565.10:FF:000010">
    <property type="entry name" value="Sensor histidine kinase RcsC"/>
    <property type="match status" value="1"/>
</dbReference>
<dbReference type="InterPro" id="IPR004358">
    <property type="entry name" value="Sig_transdc_His_kin-like_C"/>
</dbReference>
<comment type="caution">
    <text evidence="15">The sequence shown here is derived from an EMBL/GenBank/DDBJ whole genome shotgun (WGS) entry which is preliminary data.</text>
</comment>
<dbReference type="Gene3D" id="1.10.287.130">
    <property type="match status" value="1"/>
</dbReference>
<dbReference type="InterPro" id="IPR005467">
    <property type="entry name" value="His_kinase_dom"/>
</dbReference>
<dbReference type="Pfam" id="PF00072">
    <property type="entry name" value="Response_reg"/>
    <property type="match status" value="1"/>
</dbReference>
<evidence type="ECO:0000256" key="12">
    <source>
        <dbReference type="SAM" id="Coils"/>
    </source>
</evidence>
<dbReference type="eggNOG" id="COG5002">
    <property type="taxonomic scope" value="Bacteria"/>
</dbReference>
<dbReference type="EC" id="2.7.13.3" evidence="2"/>
<evidence type="ECO:0000256" key="6">
    <source>
        <dbReference type="ARBA" id="ARBA00022777"/>
    </source>
</evidence>
<dbReference type="CDD" id="cd17546">
    <property type="entry name" value="REC_hyHK_CKI1_RcsC-like"/>
    <property type="match status" value="1"/>
</dbReference>
<accession>K2GQS0</accession>
<dbReference type="SUPFAM" id="SSF55874">
    <property type="entry name" value="ATPase domain of HSP90 chaperone/DNA topoisomerase II/histidine kinase"/>
    <property type="match status" value="1"/>
</dbReference>
<keyword evidence="4" id="KW-0808">Transferase</keyword>
<dbReference type="Proteomes" id="UP000006765">
    <property type="component" value="Unassembled WGS sequence"/>
</dbReference>
<evidence type="ECO:0000313" key="16">
    <source>
        <dbReference type="Proteomes" id="UP000006765"/>
    </source>
</evidence>
<protein>
    <recommendedName>
        <fullName evidence="10">Sensory/regulatory protein RpfC</fullName>
        <ecNumber evidence="2">2.7.13.3</ecNumber>
    </recommendedName>
</protein>
<dbReference type="Gene3D" id="3.30.450.20">
    <property type="entry name" value="PAS domain"/>
    <property type="match status" value="1"/>
</dbReference>
<evidence type="ECO:0000256" key="2">
    <source>
        <dbReference type="ARBA" id="ARBA00012438"/>
    </source>
</evidence>
<dbReference type="Gene3D" id="3.40.50.2300">
    <property type="match status" value="1"/>
</dbReference>
<feature type="domain" description="Histidine kinase" evidence="13">
    <location>
        <begin position="348"/>
        <end position="570"/>
    </location>
</feature>
<keyword evidence="3 11" id="KW-0597">Phosphoprotein</keyword>
<gene>
    <name evidence="15" type="ORF">OCGS_1021</name>
</gene>
<keyword evidence="12" id="KW-0175">Coiled coil</keyword>
<dbReference type="FunFam" id="1.10.287.130:FF:000002">
    <property type="entry name" value="Two-component osmosensing histidine kinase"/>
    <property type="match status" value="1"/>
</dbReference>
<dbReference type="PROSITE" id="PS50110">
    <property type="entry name" value="RESPONSE_REGULATORY"/>
    <property type="match status" value="1"/>
</dbReference>
<dbReference type="InterPro" id="IPR003661">
    <property type="entry name" value="HisK_dim/P_dom"/>
</dbReference>
<dbReference type="Gene3D" id="3.30.565.10">
    <property type="entry name" value="Histidine kinase-like ATPase, C-terminal domain"/>
    <property type="match status" value="1"/>
</dbReference>
<dbReference type="InterPro" id="IPR003594">
    <property type="entry name" value="HATPase_dom"/>
</dbReference>
<dbReference type="SUPFAM" id="SSF55785">
    <property type="entry name" value="PYP-like sensor domain (PAS domain)"/>
    <property type="match status" value="1"/>
</dbReference>
<evidence type="ECO:0000259" key="13">
    <source>
        <dbReference type="PROSITE" id="PS50109"/>
    </source>
</evidence>
<evidence type="ECO:0000256" key="4">
    <source>
        <dbReference type="ARBA" id="ARBA00022679"/>
    </source>
</evidence>
<dbReference type="InterPro" id="IPR001789">
    <property type="entry name" value="Sig_transdc_resp-reg_receiver"/>
</dbReference>
<dbReference type="Pfam" id="PF12860">
    <property type="entry name" value="PAS_7"/>
    <property type="match status" value="2"/>
</dbReference>
<feature type="coiled-coil region" evidence="12">
    <location>
        <begin position="41"/>
        <end position="82"/>
    </location>
</feature>
<organism evidence="15 16">
    <name type="scientific">Oceaniovalibus guishaninsula JLT2003</name>
    <dbReference type="NCBI Taxonomy" id="1231392"/>
    <lineage>
        <taxon>Bacteria</taxon>
        <taxon>Pseudomonadati</taxon>
        <taxon>Pseudomonadota</taxon>
        <taxon>Alphaproteobacteria</taxon>
        <taxon>Rhodobacterales</taxon>
        <taxon>Roseobacteraceae</taxon>
        <taxon>Oceaniovalibus</taxon>
    </lineage>
</organism>
<evidence type="ECO:0000256" key="9">
    <source>
        <dbReference type="ARBA" id="ARBA00064003"/>
    </source>
</evidence>
<comment type="catalytic activity">
    <reaction evidence="1">
        <text>ATP + protein L-histidine = ADP + protein N-phospho-L-histidine.</text>
        <dbReference type="EC" id="2.7.13.3"/>
    </reaction>
</comment>
<reference evidence="15 16" key="1">
    <citation type="journal article" date="2012" name="J. Bacteriol.">
        <title>Draft Genome Sequence of Oceaniovalibus guishaninsula JLT2003T.</title>
        <authorList>
            <person name="Tang K."/>
            <person name="Liu K."/>
            <person name="Jiao N."/>
        </authorList>
    </citation>
    <scope>NUCLEOTIDE SEQUENCE [LARGE SCALE GENOMIC DNA]</scope>
    <source>
        <strain evidence="15 16">JLT2003</strain>
    </source>
</reference>
<keyword evidence="5" id="KW-0547">Nucleotide-binding</keyword>
<dbReference type="InterPro" id="IPR036890">
    <property type="entry name" value="HATPase_C_sf"/>
</dbReference>
<dbReference type="Pfam" id="PF00512">
    <property type="entry name" value="HisKA"/>
    <property type="match status" value="1"/>
</dbReference>
<evidence type="ECO:0000256" key="3">
    <source>
        <dbReference type="ARBA" id="ARBA00022553"/>
    </source>
</evidence>
<keyword evidence="6 15" id="KW-0418">Kinase</keyword>
<dbReference type="SMART" id="SM00388">
    <property type="entry name" value="HisKA"/>
    <property type="match status" value="1"/>
</dbReference>
<sequence length="849" mass="92755">MSLDLSHQLARERRARLAAERMLEHRRSDHDREAARLDRHVRQVTEQVLEKRAEMVALQAQIEQLRDERDQVRRMLSDKVRSAAVSEERLWQALQTFRDGFALFGPDHRLILANDAYLSVFGGLARVQPGISYDELCALIVETGMVDPQGPAEDWIAGMRARWHASPVPSQTICLWNGQFVKLIDRPTPDGGMVTLGVNQTDILRIRAAAEMLPDGFIVFDRDDRVVMCNDNYLKMYPLIAPVVRPGARFEDILRHGIAQGQYDDAIGNEDAWLTQQIARHRDGNGHASEIRLNDGRWIRVLESETPDGGRVGLRMDITAAKRQQADLERARQAAEAASMAKSTFLANMSHELRTPLNGVLGMAEMVLETPLDDEQRVSVEMIRSSAGALLTILEDILDFSRIEAGRLRLRPVRFDLETAVHDTVLLLALQAQAKGIGVVVDYDIFLPTGFIGDGDRLRQILVNLVGNAIKFTDDGHVIVRVTGREGDVADTMEVTIAVEDTGIGIPAEKAEHIFGEFNQVEENQNRAYAGTGLGLAICRRLIDLMGGRIWVETDLPRGSCFGVSLTMAVDPEGDPVPAVLHRRGARVRVVGSPGIVRDSLVHRLEQLGARCFTTATPSEGMEDAVPTVVFDACLPADAEDRARWIGELGEGRLILLRDGMRTGMDRDDYATRFGAVLTAPLRRQQLLDLVESAVIPEAAVPALPAAPRDDDGPLRVLAAEDNKTNQLVLTKMLQGQPIALTMVGDGAAAVASFAEAPPHLILMDISMPGMDGKTAATEIRRIEADGGLARTPIVAMTAHAMAGDAESILAAGIDQYMTKPLSKAALVACIAEAIAGRADRAAPAAAPH</sequence>
<dbReference type="EMBL" id="AMGO01000012">
    <property type="protein sequence ID" value="EKE44986.1"/>
    <property type="molecule type" value="Genomic_DNA"/>
</dbReference>
<dbReference type="SMART" id="SM00448">
    <property type="entry name" value="REC"/>
    <property type="match status" value="1"/>
</dbReference>
<dbReference type="eggNOG" id="COG2205">
    <property type="taxonomic scope" value="Bacteria"/>
</dbReference>
<dbReference type="PRINTS" id="PR00344">
    <property type="entry name" value="BCTRLSENSOR"/>
</dbReference>
<dbReference type="CDD" id="cd00082">
    <property type="entry name" value="HisKA"/>
    <property type="match status" value="1"/>
</dbReference>
<evidence type="ECO:0000256" key="11">
    <source>
        <dbReference type="PROSITE-ProRule" id="PRU00169"/>
    </source>
</evidence>
<dbReference type="InterPro" id="IPR036097">
    <property type="entry name" value="HisK_dim/P_sf"/>
</dbReference>
<dbReference type="SUPFAM" id="SSF52172">
    <property type="entry name" value="CheY-like"/>
    <property type="match status" value="1"/>
</dbReference>
<dbReference type="PANTHER" id="PTHR45339:SF5">
    <property type="entry name" value="HISTIDINE KINASE"/>
    <property type="match status" value="1"/>
</dbReference>
<dbReference type="PANTHER" id="PTHR45339">
    <property type="entry name" value="HYBRID SIGNAL TRANSDUCTION HISTIDINE KINASE J"/>
    <property type="match status" value="1"/>
</dbReference>
<feature type="domain" description="Response regulatory" evidence="14">
    <location>
        <begin position="716"/>
        <end position="835"/>
    </location>
</feature>
<evidence type="ECO:0000256" key="10">
    <source>
        <dbReference type="ARBA" id="ARBA00068150"/>
    </source>
</evidence>
<dbReference type="SUPFAM" id="SSF47384">
    <property type="entry name" value="Homodimeric domain of signal transducing histidine kinase"/>
    <property type="match status" value="1"/>
</dbReference>
<dbReference type="AlphaFoldDB" id="K2GQS0"/>
<dbReference type="GO" id="GO:0005524">
    <property type="term" value="F:ATP binding"/>
    <property type="evidence" value="ECO:0007669"/>
    <property type="project" value="UniProtKB-KW"/>
</dbReference>
<dbReference type="InterPro" id="IPR011006">
    <property type="entry name" value="CheY-like_superfamily"/>
</dbReference>
<name>K2GQS0_9RHOB</name>
<evidence type="ECO:0000259" key="14">
    <source>
        <dbReference type="PROSITE" id="PS50110"/>
    </source>
</evidence>
<keyword evidence="7" id="KW-0067">ATP-binding</keyword>
<evidence type="ECO:0000313" key="15">
    <source>
        <dbReference type="EMBL" id="EKE44986.1"/>
    </source>
</evidence>
<evidence type="ECO:0000256" key="8">
    <source>
        <dbReference type="ARBA" id="ARBA00023012"/>
    </source>
</evidence>
<keyword evidence="8" id="KW-0902">Two-component regulatory system</keyword>
<evidence type="ECO:0000256" key="1">
    <source>
        <dbReference type="ARBA" id="ARBA00000085"/>
    </source>
</evidence>
<evidence type="ECO:0000256" key="5">
    <source>
        <dbReference type="ARBA" id="ARBA00022741"/>
    </source>
</evidence>
<dbReference type="GO" id="GO:0000155">
    <property type="term" value="F:phosphorelay sensor kinase activity"/>
    <property type="evidence" value="ECO:0007669"/>
    <property type="project" value="InterPro"/>
</dbReference>